<dbReference type="GO" id="GO:0030307">
    <property type="term" value="P:positive regulation of cell growth"/>
    <property type="evidence" value="ECO:0007669"/>
    <property type="project" value="TreeGrafter"/>
</dbReference>
<feature type="compositionally biased region" description="Acidic residues" evidence="1">
    <location>
        <begin position="472"/>
        <end position="502"/>
    </location>
</feature>
<proteinExistence type="predicted"/>
<dbReference type="GO" id="GO:0005737">
    <property type="term" value="C:cytoplasm"/>
    <property type="evidence" value="ECO:0007669"/>
    <property type="project" value="TreeGrafter"/>
</dbReference>
<evidence type="ECO:0000313" key="3">
    <source>
        <dbReference type="Proteomes" id="UP000281553"/>
    </source>
</evidence>
<dbReference type="GO" id="GO:0030674">
    <property type="term" value="F:protein-macromolecule adaptor activity"/>
    <property type="evidence" value="ECO:0007669"/>
    <property type="project" value="TreeGrafter"/>
</dbReference>
<accession>A0A3P7P111</accession>
<feature type="non-terminal residue" evidence="2">
    <location>
        <position position="592"/>
    </location>
</feature>
<dbReference type="OrthoDB" id="10262360at2759"/>
<feature type="region of interest" description="Disordered" evidence="1">
    <location>
        <begin position="1"/>
        <end position="34"/>
    </location>
</feature>
<dbReference type="GO" id="GO:0071230">
    <property type="term" value="P:cellular response to amino acid stimulus"/>
    <property type="evidence" value="ECO:0007669"/>
    <property type="project" value="TreeGrafter"/>
</dbReference>
<dbReference type="GO" id="GO:0009267">
    <property type="term" value="P:cellular response to starvation"/>
    <property type="evidence" value="ECO:0007669"/>
    <property type="project" value="TreeGrafter"/>
</dbReference>
<dbReference type="GO" id="GO:0010506">
    <property type="term" value="P:regulation of autophagy"/>
    <property type="evidence" value="ECO:0007669"/>
    <property type="project" value="TreeGrafter"/>
</dbReference>
<reference evidence="2 3" key="1">
    <citation type="submission" date="2018-11" db="EMBL/GenBank/DDBJ databases">
        <authorList>
            <consortium name="Pathogen Informatics"/>
        </authorList>
    </citation>
    <scope>NUCLEOTIDE SEQUENCE [LARGE SCALE GENOMIC DNA]</scope>
</reference>
<dbReference type="InterPro" id="IPR004083">
    <property type="entry name" value="Raptor"/>
</dbReference>
<feature type="region of interest" description="Disordered" evidence="1">
    <location>
        <begin position="563"/>
        <end position="592"/>
    </location>
</feature>
<name>A0A3P7P111_DIBLA</name>
<dbReference type="Proteomes" id="UP000281553">
    <property type="component" value="Unassembled WGS sequence"/>
</dbReference>
<dbReference type="GO" id="GO:0031931">
    <property type="term" value="C:TORC1 complex"/>
    <property type="evidence" value="ECO:0007669"/>
    <property type="project" value="InterPro"/>
</dbReference>
<sequence length="592" mass="64600">MDSKRGGSEGPQPTNDGSFGQGSQNGVATPMRPTFAANSMPSTFPVVSMDNTIMLAACREFEDLPQHPDLPADLFTACLTTPIRTALKWHWLQYKEHFPGYIDEALLDRIPGSHSNRMSLLGEINWIFTAVTDTIAWCSFSGEIFQKLFRQDLLVASLFRNFLLAERIMRMYGSHPCSWPALKPTHDHPMWSAWDHSLDRLFQFLPQALRVLEPNPHADLSLPIIATDPSQQNSTADTPSHLQELTSANSGRLTRLISQVVKMTKQTSSATAVASRADQEIPPPGYGGGRSGHQEKLLHHHHHHSSQGWRPGKTRQSSGPSTTDSTDRTLQAFSGTIREADTTANNAPQKRADDRLTQSAHYDCPHATPLGTNSHSTRPKFVIEPSSANEEAEVVETGDNRRGPTEKALSRISEEPSTADLTNSTAENARAPNEGRPQSCPPGRHSLLQTGAEVVLLQNAQKKECDSKGASEESEVSSNDLEDDDEEYEEDEDEEEEEEGEEYSGPQDAAEEHINEAAPPAPTQGAPPGAVASNHPQKQADLQKPQIQQQLVNVVPAQPVNPAAVLSHEPVGEGRQEASRGTQVLPPTSAGG</sequence>
<dbReference type="AlphaFoldDB" id="A0A3P7P111"/>
<protein>
    <submittedName>
        <fullName evidence="2">Uncharacterized protein</fullName>
    </submittedName>
</protein>
<feature type="compositionally biased region" description="Polar residues" evidence="1">
    <location>
        <begin position="415"/>
        <end position="427"/>
    </location>
</feature>
<dbReference type="PRINTS" id="PR01547">
    <property type="entry name" value="YEAST176DUF"/>
</dbReference>
<dbReference type="PANTHER" id="PTHR12848">
    <property type="entry name" value="REGULATORY-ASSOCIATED PROTEIN OF MTOR"/>
    <property type="match status" value="1"/>
</dbReference>
<organism evidence="2 3">
    <name type="scientific">Dibothriocephalus latus</name>
    <name type="common">Fish tapeworm</name>
    <name type="synonym">Diphyllobothrium latum</name>
    <dbReference type="NCBI Taxonomy" id="60516"/>
    <lineage>
        <taxon>Eukaryota</taxon>
        <taxon>Metazoa</taxon>
        <taxon>Spiralia</taxon>
        <taxon>Lophotrochozoa</taxon>
        <taxon>Platyhelminthes</taxon>
        <taxon>Cestoda</taxon>
        <taxon>Eucestoda</taxon>
        <taxon>Diphyllobothriidea</taxon>
        <taxon>Diphyllobothriidae</taxon>
        <taxon>Dibothriocephalus</taxon>
    </lineage>
</organism>
<feature type="compositionally biased region" description="Basic and acidic residues" evidence="1">
    <location>
        <begin position="398"/>
        <end position="414"/>
    </location>
</feature>
<dbReference type="GO" id="GO:0031929">
    <property type="term" value="P:TOR signaling"/>
    <property type="evidence" value="ECO:0007669"/>
    <property type="project" value="InterPro"/>
</dbReference>
<feature type="compositionally biased region" description="Polar residues" evidence="1">
    <location>
        <begin position="11"/>
        <end position="27"/>
    </location>
</feature>
<dbReference type="EMBL" id="UYRU01051787">
    <property type="protein sequence ID" value="VDN11586.1"/>
    <property type="molecule type" value="Genomic_DNA"/>
</dbReference>
<feature type="compositionally biased region" description="Polar residues" evidence="1">
    <location>
        <begin position="314"/>
        <end position="334"/>
    </location>
</feature>
<evidence type="ECO:0000313" key="2">
    <source>
        <dbReference type="EMBL" id="VDN11586.1"/>
    </source>
</evidence>
<evidence type="ECO:0000256" key="1">
    <source>
        <dbReference type="SAM" id="MobiDB-lite"/>
    </source>
</evidence>
<gene>
    <name evidence="2" type="ORF">DILT_LOCUS7417</name>
</gene>
<feature type="compositionally biased region" description="Basic and acidic residues" evidence="1">
    <location>
        <begin position="461"/>
        <end position="471"/>
    </location>
</feature>
<dbReference type="PANTHER" id="PTHR12848:SF16">
    <property type="entry name" value="REGULATORY-ASSOCIATED PROTEIN OF MTOR"/>
    <property type="match status" value="1"/>
</dbReference>
<keyword evidence="3" id="KW-1185">Reference proteome</keyword>
<feature type="region of interest" description="Disordered" evidence="1">
    <location>
        <begin position="268"/>
        <end position="548"/>
    </location>
</feature>